<dbReference type="Gene3D" id="1.25.40.10">
    <property type="entry name" value="Tetratricopeptide repeat domain"/>
    <property type="match status" value="2"/>
</dbReference>
<dbReference type="RefSeq" id="WP_268186324.1">
    <property type="nucleotide sequence ID" value="NZ_CP113361.1"/>
</dbReference>
<evidence type="ECO:0000313" key="1">
    <source>
        <dbReference type="EMBL" id="WAI01110.1"/>
    </source>
</evidence>
<proteinExistence type="predicted"/>
<dbReference type="EMBL" id="CP113361">
    <property type="protein sequence ID" value="WAI01110.1"/>
    <property type="molecule type" value="Genomic_DNA"/>
</dbReference>
<name>A0A9X9S421_METOG</name>
<keyword evidence="2" id="KW-1185">Reference proteome</keyword>
<dbReference type="InterPro" id="IPR011990">
    <property type="entry name" value="TPR-like_helical_dom_sf"/>
</dbReference>
<accession>A0A9X9S421</accession>
<dbReference type="Proteomes" id="UP001163096">
    <property type="component" value="Chromosome"/>
</dbReference>
<organism evidence="1 2">
    <name type="scientific">Methanogenium organophilum</name>
    <dbReference type="NCBI Taxonomy" id="2199"/>
    <lineage>
        <taxon>Archaea</taxon>
        <taxon>Methanobacteriati</taxon>
        <taxon>Methanobacteriota</taxon>
        <taxon>Stenosarchaea group</taxon>
        <taxon>Methanomicrobia</taxon>
        <taxon>Methanomicrobiales</taxon>
        <taxon>Methanomicrobiaceae</taxon>
        <taxon>Methanogenium</taxon>
    </lineage>
</organism>
<evidence type="ECO:0008006" key="3">
    <source>
        <dbReference type="Google" id="ProtNLM"/>
    </source>
</evidence>
<dbReference type="GeneID" id="76835818"/>
<protein>
    <recommendedName>
        <fullName evidence="3">Tetratricopeptide repeat protein</fullName>
    </recommendedName>
</protein>
<gene>
    <name evidence="1" type="ORF">OU421_11910</name>
</gene>
<reference evidence="1" key="1">
    <citation type="submission" date="2022-11" db="EMBL/GenBank/DDBJ databases">
        <title>Complete genome sequence of Methanogenium organophilum DSM 3596.</title>
        <authorList>
            <person name="Chen S.-C."/>
            <person name="Lai S.-J."/>
            <person name="You Y.-T."/>
        </authorList>
    </citation>
    <scope>NUCLEOTIDE SEQUENCE</scope>
    <source>
        <strain evidence="1">DSM 3596</strain>
    </source>
</reference>
<dbReference type="AlphaFoldDB" id="A0A9X9S421"/>
<dbReference type="KEGG" id="mou:OU421_11910"/>
<sequence length="1019" mass="119046">MVDPITATILLNLISSGISAGLNKAAHKIFRPQEIEDYLKSTSFQYNLEQELSFLEGSEIDITALEAFFNSDKIICIFSQIYEASEKTLSEIESEFVKDFCEIKPITNQSNEEFGKKLFFCIKQAFNAFLQRKILEGEIVALEYKSEERHKELRDGQNRMENLLEDVVSEVKSPHGFISSKVPLDYIDEEFKEVIELIGKNEIEEAKTKLFAVIGVMENKPQENKKLLSRAYHLLAITYNKNKGVGGNFDTAEHYAKRSLEFDPLNDKIKGTLASIYINKHGKENFEKSFSISAPLWEQSEQNNPQFLEVYLWGLFFTKSVVDAIVFFESSKNAQDLTEQNDLLSNLIARFYIVNNNPRKSLQYINNSIKLDPQNPDHYAIKASAYREISLAEDYLFSDFEICPKLKKYDCIEKALEYYRKALSLCHKNTDPTLIERIKKEIYTCSILLNRSNEKEFQIIRFSINSSQLPENEQHTLEFLDFVNELNACHFSSASQKLFSLRMWEEFTYETKIKFALVFLHRGSPEEAKKIFKSLESEAESKKDIRFLINMSIIEVLLNNKTGMLQYLEKAKDASKGSSEWEERVLSHSYTMIQRYRDSGKENDRMLASIQEYDDKFPDRKILKVISVNENDEKPPQEIIDEFKRAFERDQNIKRICTEHQVPIYVIANVTYLNYAEMVNKLTDTQFHIRYHPPDQASQQEMMDNYDAGEVFVFDYSSLLNLSKMDLLGELERIQAKLFISKSLFEKIQLDLIFYEDPNLRKLWDYLRNSNSISIVDIEADPSDYQEISKHLDKWIIDSIKLLSIYETSILLSDDFNLIRLFKEYKIRGTTTFFFLSYLLENKFVDSKTYGVAIGVLAERMYIFLPFDGEDLYHIAMDDECKIKLRSYHLINHITVPGISPLIYTRQFEYFIDKLWRSGSLFEDKVNWLALITERMIFAINQRHDIGQTFEVDMLLYDIKKIWKNISSLCTLSDLTILEERCITLFETEPSNDLKESILSVINQSRDVLSYENNQLSEH</sequence>
<dbReference type="SUPFAM" id="SSF48452">
    <property type="entry name" value="TPR-like"/>
    <property type="match status" value="1"/>
</dbReference>
<evidence type="ECO:0000313" key="2">
    <source>
        <dbReference type="Proteomes" id="UP001163096"/>
    </source>
</evidence>